<evidence type="ECO:0000259" key="2">
    <source>
        <dbReference type="Pfam" id="PF00535"/>
    </source>
</evidence>
<dbReference type="SUPFAM" id="SSF53448">
    <property type="entry name" value="Nucleotide-diphospho-sugar transferases"/>
    <property type="match status" value="1"/>
</dbReference>
<dbReference type="Proteomes" id="UP000820977">
    <property type="component" value="Unassembled WGS sequence"/>
</dbReference>
<gene>
    <name evidence="3" type="ORF">HPS54_12550</name>
</gene>
<dbReference type="EMBL" id="JABKKJ010000047">
    <property type="protein sequence ID" value="NPE26324.1"/>
    <property type="molecule type" value="Genomic_DNA"/>
</dbReference>
<sequence length="557" mass="65337">MEELTVIIPFLNEKTEVENTLNSLISHTNESINIIVINDASNDGYNYDMLEKKFNITYIKNKERMGVAKCRDLGISKMTTKYFLLLDAHMRFYTNDWYKILLKALYENPKSILCCQSRTIWNICNKLIEYEDRISNGAYINLNHTSIDFLDVRWDYTKSNNKDLIEIPCILGAGYAGSKEYWTFIRGLEGLLEYGLDEQFLSLKVWLTGGKCLLVKNITIGHIYRNFAPYATNSLWYYYNKMLIIELLLPNSVKYQYYNILKLSNKELFNEAYNRLKTNYDWIEEQKKYFKSIIINEYSYIENFNKSIMSNNIINIERAAKYNELENEIVKLLTISHNNNISISRGICGKIIILLLWARLTKSEIFEKIAESFISIVNENLSYNTPLTFENGLLGVGWCWEFLIQNKLLDGDSQIILEDIDNRIMSIRCDKMKDLSLETGLQGLIVYTLARIKGCIINNNEIPFDKEYICTLYDAIQNLLLNNPVPLKNIYFETELINILENNYKKADIQPLNSNDIRNFIKKNNEDNIHLYHIISEIMKYEKISIITYSIIHQFKI</sequence>
<dbReference type="PANTHER" id="PTHR11675">
    <property type="entry name" value="N-ACETYLGALACTOSAMINYLTRANSFERASE"/>
    <property type="match status" value="1"/>
</dbReference>
<evidence type="ECO:0000313" key="3">
    <source>
        <dbReference type="EMBL" id="NPE26324.1"/>
    </source>
</evidence>
<evidence type="ECO:0000313" key="4">
    <source>
        <dbReference type="Proteomes" id="UP000820977"/>
    </source>
</evidence>
<dbReference type="InterPro" id="IPR029044">
    <property type="entry name" value="Nucleotide-diphossugar_trans"/>
</dbReference>
<evidence type="ECO:0000256" key="1">
    <source>
        <dbReference type="ARBA" id="ARBA00023157"/>
    </source>
</evidence>
<keyword evidence="4" id="KW-1185">Reference proteome</keyword>
<reference evidence="3 4" key="1">
    <citation type="submission" date="2020-05" db="EMBL/GenBank/DDBJ databases">
        <title>Distinct polysaccharide utilization as determinants for interspecies competition between intestinal Prevotella spp.</title>
        <authorList>
            <person name="Galvez E.J.C."/>
            <person name="Iljazovic A."/>
            <person name="Strowig T."/>
        </authorList>
    </citation>
    <scope>NUCLEOTIDE SEQUENCE [LARGE SCALE GENOMIC DNA]</scope>
    <source>
        <strain evidence="3 4">PCHR</strain>
    </source>
</reference>
<comment type="caution">
    <text evidence="3">The sequence shown here is derived from an EMBL/GenBank/DDBJ whole genome shotgun (WGS) entry which is preliminary data.</text>
</comment>
<organism evidence="3 4">
    <name type="scientific">Xylanibacter caecicola</name>
    <dbReference type="NCBI Taxonomy" id="2736294"/>
    <lineage>
        <taxon>Bacteria</taxon>
        <taxon>Pseudomonadati</taxon>
        <taxon>Bacteroidota</taxon>
        <taxon>Bacteroidia</taxon>
        <taxon>Bacteroidales</taxon>
        <taxon>Prevotellaceae</taxon>
        <taxon>Xylanibacter</taxon>
    </lineage>
</organism>
<dbReference type="Gene3D" id="3.90.550.10">
    <property type="entry name" value="Spore Coat Polysaccharide Biosynthesis Protein SpsA, Chain A"/>
    <property type="match status" value="1"/>
</dbReference>
<dbReference type="Gene3D" id="1.50.10.20">
    <property type="match status" value="1"/>
</dbReference>
<dbReference type="InterPro" id="IPR001173">
    <property type="entry name" value="Glyco_trans_2-like"/>
</dbReference>
<dbReference type="PANTHER" id="PTHR11675:SF126">
    <property type="entry name" value="RICIN B LECTIN DOMAIN-CONTAINING PROTEIN"/>
    <property type="match status" value="1"/>
</dbReference>
<accession>A0ABX2B471</accession>
<dbReference type="Pfam" id="PF00535">
    <property type="entry name" value="Glycos_transf_2"/>
    <property type="match status" value="1"/>
</dbReference>
<proteinExistence type="predicted"/>
<name>A0ABX2B471_9BACT</name>
<dbReference type="RefSeq" id="WP_172345748.1">
    <property type="nucleotide sequence ID" value="NZ_CATJFF010000116.1"/>
</dbReference>
<keyword evidence="1" id="KW-1015">Disulfide bond</keyword>
<dbReference type="SUPFAM" id="SSF158745">
    <property type="entry name" value="LanC-like"/>
    <property type="match status" value="1"/>
</dbReference>
<feature type="domain" description="Glycosyltransferase 2-like" evidence="2">
    <location>
        <begin position="5"/>
        <end position="118"/>
    </location>
</feature>
<protein>
    <submittedName>
        <fullName evidence="3">Glycosyltransferase</fullName>
    </submittedName>
</protein>